<dbReference type="GO" id="GO:0003824">
    <property type="term" value="F:catalytic activity"/>
    <property type="evidence" value="ECO:0007669"/>
    <property type="project" value="InterPro"/>
</dbReference>
<dbReference type="EMBL" id="CAJVRL010000070">
    <property type="protein sequence ID" value="CAG8956321.1"/>
    <property type="molecule type" value="Genomic_DNA"/>
</dbReference>
<dbReference type="PANTHER" id="PTHR46082">
    <property type="entry name" value="ATP/GTP-BINDING PROTEIN-RELATED"/>
    <property type="match status" value="1"/>
</dbReference>
<proteinExistence type="predicted"/>
<protein>
    <recommendedName>
        <fullName evidence="3">Nucleoside phosphorylase domain-containing protein</fullName>
    </recommendedName>
</protein>
<dbReference type="AlphaFoldDB" id="A0A9N9KYH9"/>
<comment type="caution">
    <text evidence="1">The sequence shown here is derived from an EMBL/GenBank/DDBJ whole genome shotgun (WGS) entry which is preliminary data.</text>
</comment>
<evidence type="ECO:0000313" key="1">
    <source>
        <dbReference type="EMBL" id="CAG8956321.1"/>
    </source>
</evidence>
<dbReference type="PANTHER" id="PTHR46082:SF11">
    <property type="entry name" value="AAA+ ATPASE DOMAIN-CONTAINING PROTEIN-RELATED"/>
    <property type="match status" value="1"/>
</dbReference>
<reference evidence="1" key="1">
    <citation type="submission" date="2021-07" db="EMBL/GenBank/DDBJ databases">
        <authorList>
            <person name="Durling M."/>
        </authorList>
    </citation>
    <scope>NUCLEOTIDE SEQUENCE</scope>
</reference>
<accession>A0A9N9KYH9</accession>
<dbReference type="SUPFAM" id="SSF53167">
    <property type="entry name" value="Purine and uridine phosphorylases"/>
    <property type="match status" value="1"/>
</dbReference>
<dbReference type="OrthoDB" id="1577640at2759"/>
<sequence length="334" mass="35902">MASTEMFLTKDGKQYVTPLPHPSLQKITTPSDYPVAWICTLPVELEAATEMLDEKHGSFKGDSVDPNVYILGRIGQHNVVIVCLAKGWIGPASAATTVTHMLHTFRHLKLGLLVGVGGGVPSTAADIRLGDVVVSFPGNGSGGVVAWTRGKILPGNEFQLLGPDNDLPPKVTLEAAQRLSGSSGGHSDYHSTFVNSLINKLPKFKSPGRGEDLLYVADYPHKIGEETCQNCDGTRLVKREERTVDNFKVHYGTIGSGDVVVKDGVVRDEISKGCGGILCFEMEAAGVMRIFPSLVVRGICDYSDSHKNNTWQHYAAATAAAFAKDILRNIPSGM</sequence>
<dbReference type="GO" id="GO:0009116">
    <property type="term" value="P:nucleoside metabolic process"/>
    <property type="evidence" value="ECO:0007669"/>
    <property type="project" value="InterPro"/>
</dbReference>
<dbReference type="InterPro" id="IPR053137">
    <property type="entry name" value="NLR-like"/>
</dbReference>
<dbReference type="Gene3D" id="3.40.50.1580">
    <property type="entry name" value="Nucleoside phosphorylase domain"/>
    <property type="match status" value="1"/>
</dbReference>
<name>A0A9N9KYH9_9HELO</name>
<organism evidence="1 2">
    <name type="scientific">Hymenoscyphus fraxineus</name>
    <dbReference type="NCBI Taxonomy" id="746836"/>
    <lineage>
        <taxon>Eukaryota</taxon>
        <taxon>Fungi</taxon>
        <taxon>Dikarya</taxon>
        <taxon>Ascomycota</taxon>
        <taxon>Pezizomycotina</taxon>
        <taxon>Leotiomycetes</taxon>
        <taxon>Helotiales</taxon>
        <taxon>Helotiaceae</taxon>
        <taxon>Hymenoscyphus</taxon>
    </lineage>
</organism>
<keyword evidence="2" id="KW-1185">Reference proteome</keyword>
<evidence type="ECO:0000313" key="2">
    <source>
        <dbReference type="Proteomes" id="UP000696280"/>
    </source>
</evidence>
<gene>
    <name evidence="1" type="ORF">HYFRA_00003701</name>
</gene>
<dbReference type="InterPro" id="IPR035994">
    <property type="entry name" value="Nucleoside_phosphorylase_sf"/>
</dbReference>
<dbReference type="Proteomes" id="UP000696280">
    <property type="component" value="Unassembled WGS sequence"/>
</dbReference>
<evidence type="ECO:0008006" key="3">
    <source>
        <dbReference type="Google" id="ProtNLM"/>
    </source>
</evidence>